<dbReference type="Proteomes" id="UP001228049">
    <property type="component" value="Unassembled WGS sequence"/>
</dbReference>
<keyword evidence="3" id="KW-1185">Reference proteome</keyword>
<name>A0AAD9C7F2_DISEL</name>
<evidence type="ECO:0000313" key="3">
    <source>
        <dbReference type="Proteomes" id="UP001228049"/>
    </source>
</evidence>
<evidence type="ECO:0000256" key="1">
    <source>
        <dbReference type="SAM" id="MobiDB-lite"/>
    </source>
</evidence>
<reference evidence="2" key="1">
    <citation type="submission" date="2023-04" db="EMBL/GenBank/DDBJ databases">
        <title>Chromosome-level genome of Chaenocephalus aceratus.</title>
        <authorList>
            <person name="Park H."/>
        </authorList>
    </citation>
    <scope>NUCLEOTIDE SEQUENCE</scope>
    <source>
        <strain evidence="2">DE</strain>
        <tissue evidence="2">Muscle</tissue>
    </source>
</reference>
<feature type="non-terminal residue" evidence="2">
    <location>
        <position position="93"/>
    </location>
</feature>
<gene>
    <name evidence="2" type="ORF">KUDE01_021648</name>
</gene>
<feature type="compositionally biased region" description="Basic and acidic residues" evidence="1">
    <location>
        <begin position="47"/>
        <end position="65"/>
    </location>
</feature>
<dbReference type="EMBL" id="JASDAP010000010">
    <property type="protein sequence ID" value="KAK1896201.1"/>
    <property type="molecule type" value="Genomic_DNA"/>
</dbReference>
<dbReference type="AlphaFoldDB" id="A0AAD9C7F2"/>
<proteinExistence type="predicted"/>
<organism evidence="2 3">
    <name type="scientific">Dissostichus eleginoides</name>
    <name type="common">Patagonian toothfish</name>
    <name type="synonym">Dissostichus amissus</name>
    <dbReference type="NCBI Taxonomy" id="100907"/>
    <lineage>
        <taxon>Eukaryota</taxon>
        <taxon>Metazoa</taxon>
        <taxon>Chordata</taxon>
        <taxon>Craniata</taxon>
        <taxon>Vertebrata</taxon>
        <taxon>Euteleostomi</taxon>
        <taxon>Actinopterygii</taxon>
        <taxon>Neopterygii</taxon>
        <taxon>Teleostei</taxon>
        <taxon>Neoteleostei</taxon>
        <taxon>Acanthomorphata</taxon>
        <taxon>Eupercaria</taxon>
        <taxon>Perciformes</taxon>
        <taxon>Notothenioidei</taxon>
        <taxon>Nototheniidae</taxon>
        <taxon>Dissostichus</taxon>
    </lineage>
</organism>
<feature type="region of interest" description="Disordered" evidence="1">
    <location>
        <begin position="1"/>
        <end position="93"/>
    </location>
</feature>
<accession>A0AAD9C7F2</accession>
<evidence type="ECO:0000313" key="2">
    <source>
        <dbReference type="EMBL" id="KAK1896201.1"/>
    </source>
</evidence>
<comment type="caution">
    <text evidence="2">The sequence shown here is derived from an EMBL/GenBank/DDBJ whole genome shotgun (WGS) entry which is preliminary data.</text>
</comment>
<sequence>SDCSAVIVPSRISTSHERRTSTSLLSRSKREQDKHSSSQGSIATLKQDYRQKDVSPVPDEARIEMSGHILSAGERGGGGAAGSSSRQLDLKPQ</sequence>
<protein>
    <submittedName>
        <fullName evidence="2">Packaging protein UL32</fullName>
    </submittedName>
</protein>
<feature type="non-terminal residue" evidence="2">
    <location>
        <position position="1"/>
    </location>
</feature>